<evidence type="ECO:0000313" key="2">
    <source>
        <dbReference type="EMBL" id="PSN83059.1"/>
    </source>
</evidence>
<comment type="caution">
    <text evidence="2">The sequence shown here is derived from an EMBL/GenBank/DDBJ whole genome shotgun (WGS) entry which is preliminary data.</text>
</comment>
<keyword evidence="1" id="KW-0472">Membrane</keyword>
<accession>A0A2R6A9N2</accession>
<organism evidence="2 3">
    <name type="scientific">Candidatus Marsarchaeota G1 archaeon BE_D</name>
    <dbReference type="NCBI Taxonomy" id="1978156"/>
    <lineage>
        <taxon>Archaea</taxon>
        <taxon>Candidatus Marsarchaeota</taxon>
        <taxon>Candidatus Marsarchaeota group 1</taxon>
    </lineage>
</organism>
<evidence type="ECO:0000313" key="3">
    <source>
        <dbReference type="Proteomes" id="UP000240569"/>
    </source>
</evidence>
<keyword evidence="1" id="KW-0812">Transmembrane</keyword>
<gene>
    <name evidence="2" type="ORF">B9Q02_10970</name>
</gene>
<dbReference type="Proteomes" id="UP000240569">
    <property type="component" value="Unassembled WGS sequence"/>
</dbReference>
<dbReference type="SUPFAM" id="SSF46785">
    <property type="entry name" value="Winged helix' DNA-binding domain"/>
    <property type="match status" value="1"/>
</dbReference>
<name>A0A2R6A9N2_9ARCH</name>
<feature type="transmembrane region" description="Helical" evidence="1">
    <location>
        <begin position="12"/>
        <end position="30"/>
    </location>
</feature>
<dbReference type="EMBL" id="NEXD01000118">
    <property type="protein sequence ID" value="PSN83059.1"/>
    <property type="molecule type" value="Genomic_DNA"/>
</dbReference>
<reference evidence="2 3" key="1">
    <citation type="submission" date="2017-04" db="EMBL/GenBank/DDBJ databases">
        <title>Novel microbial lineages endemic to geothermal iron-oxide mats fill important gaps in the evolutionary history of Archaea.</title>
        <authorList>
            <person name="Jay Z.J."/>
            <person name="Beam J.P."/>
            <person name="Dlakic M."/>
            <person name="Rusch D.B."/>
            <person name="Kozubal M.A."/>
            <person name="Inskeep W.P."/>
        </authorList>
    </citation>
    <scope>NUCLEOTIDE SEQUENCE [LARGE SCALE GENOMIC DNA]</scope>
    <source>
        <strain evidence="2">BE_D</strain>
    </source>
</reference>
<sequence>MSKYDKIELNLSGGLRIINFLLIYLAQILGNRVNAMFTRLETDGSLIKLPQLPIRCLTNRKKCNFCINDFAKSQKQIATELGKSISSIQRTLSLLTKCGLVEIYSDNRPLRYKASALGLILTLVD</sequence>
<dbReference type="AlphaFoldDB" id="A0A2R6A9N2"/>
<evidence type="ECO:0008006" key="4">
    <source>
        <dbReference type="Google" id="ProtNLM"/>
    </source>
</evidence>
<protein>
    <recommendedName>
        <fullName evidence="4">HTH arsR-type domain-containing protein</fullName>
    </recommendedName>
</protein>
<keyword evidence="1" id="KW-1133">Transmembrane helix</keyword>
<proteinExistence type="predicted"/>
<dbReference type="InterPro" id="IPR036390">
    <property type="entry name" value="WH_DNA-bd_sf"/>
</dbReference>
<evidence type="ECO:0000256" key="1">
    <source>
        <dbReference type="SAM" id="Phobius"/>
    </source>
</evidence>